<evidence type="ECO:0000313" key="1">
    <source>
        <dbReference type="EMBL" id="MBO3272041.1"/>
    </source>
</evidence>
<reference evidence="1 2" key="1">
    <citation type="submission" date="2021-03" db="EMBL/GenBank/DDBJ databases">
        <authorList>
            <person name="Kim M.K."/>
        </authorList>
    </citation>
    <scope>NUCLEOTIDE SEQUENCE [LARGE SCALE GENOMIC DNA]</scope>
    <source>
        <strain evidence="1 2">BT507</strain>
    </source>
</reference>
<evidence type="ECO:0008006" key="3">
    <source>
        <dbReference type="Google" id="ProtNLM"/>
    </source>
</evidence>
<keyword evidence="2" id="KW-1185">Reference proteome</keyword>
<dbReference type="EMBL" id="JAGETX010000009">
    <property type="protein sequence ID" value="MBO3272041.1"/>
    <property type="molecule type" value="Genomic_DNA"/>
</dbReference>
<proteinExistence type="predicted"/>
<comment type="caution">
    <text evidence="1">The sequence shown here is derived from an EMBL/GenBank/DDBJ whole genome shotgun (WGS) entry which is preliminary data.</text>
</comment>
<evidence type="ECO:0000313" key="2">
    <source>
        <dbReference type="Proteomes" id="UP000670527"/>
    </source>
</evidence>
<dbReference type="Proteomes" id="UP000670527">
    <property type="component" value="Unassembled WGS sequence"/>
</dbReference>
<name>A0ABS3TEG0_9BACT</name>
<protein>
    <recommendedName>
        <fullName evidence="3">Restriction endonuclease</fullName>
    </recommendedName>
</protein>
<gene>
    <name evidence="1" type="ORF">J4D97_15380</name>
</gene>
<accession>A0ABS3TEG0</accession>
<dbReference type="RefSeq" id="WP_208308318.1">
    <property type="nucleotide sequence ID" value="NZ_JAGETX010000009.1"/>
</dbReference>
<organism evidence="1 2">
    <name type="scientific">Hymenobacter defluvii</name>
    <dbReference type="NCBI Taxonomy" id="2054411"/>
    <lineage>
        <taxon>Bacteria</taxon>
        <taxon>Pseudomonadati</taxon>
        <taxon>Bacteroidota</taxon>
        <taxon>Cytophagia</taxon>
        <taxon>Cytophagales</taxon>
        <taxon>Hymenobacteraceae</taxon>
        <taxon>Hymenobacter</taxon>
    </lineage>
</organism>
<sequence length="300" mass="34389">MDSNICRTPHVVRKYGPYYGFALDLLLYVAKHSHDPNYRKNLGEFHQNKSIQFFANDFYNEFGHSKSHLLHKPTPAAIQRIFGDARDDVADHGKTVLEAALYAMGARNLSFKYGYDIADQNRGVARRTDFLQLFTSIEVKRGRNTLSQIQFSIAREWIWNNHLRPQAINLDRYCAIRTPGTENEPRGRNWPVGRMLYLRLIYTWGSANAEKHNLAQVSETFQALAIVAGVDLRSNYKHMANDLRQWCQRVCELGELPFTVEITPTARGPVLLQSGIKRSQSPYSVTLLRKAYQGSLKLQA</sequence>